<evidence type="ECO:0000313" key="2">
    <source>
        <dbReference type="Proteomes" id="UP000095185"/>
    </source>
</evidence>
<keyword evidence="2" id="KW-1185">Reference proteome</keyword>
<dbReference type="OrthoDB" id="597976at2"/>
<accession>A0A1D8CZG1</accession>
<dbReference type="STRING" id="274537.BIU88_02885"/>
<dbReference type="InterPro" id="IPR001387">
    <property type="entry name" value="Cro/C1-type_HTH"/>
</dbReference>
<organism evidence="1 2">
    <name type="scientific">Chlorobaculum limnaeum</name>
    <dbReference type="NCBI Taxonomy" id="274537"/>
    <lineage>
        <taxon>Bacteria</taxon>
        <taxon>Pseudomonadati</taxon>
        <taxon>Chlorobiota</taxon>
        <taxon>Chlorobiia</taxon>
        <taxon>Chlorobiales</taxon>
        <taxon>Chlorobiaceae</taxon>
        <taxon>Chlorobaculum</taxon>
    </lineage>
</organism>
<name>A0A1D8CZG1_CHLLM</name>
<dbReference type="KEGG" id="clz:BIU88_02885"/>
<proteinExistence type="predicted"/>
<sequence length="112" mass="12157">MIFPCEKAVWYYLPQIRADLAKELVKTGMTRSSAAKMLGVTPAAVSQYLHKKRGGQNIKSRVYKQEIRNAVEKICEGVAGAELYTIVCKCCQILKKDDVEIGGGSCGDGTAG</sequence>
<dbReference type="Proteomes" id="UP000095185">
    <property type="component" value="Chromosome"/>
</dbReference>
<dbReference type="RefSeq" id="WP_069808907.1">
    <property type="nucleotide sequence ID" value="NZ_CP017305.1"/>
</dbReference>
<dbReference type="InterPro" id="IPR010982">
    <property type="entry name" value="Lambda_DNA-bd_dom_sf"/>
</dbReference>
<dbReference type="AlphaFoldDB" id="A0A1D8CZG1"/>
<dbReference type="PANTHER" id="PTHR40730:SF3">
    <property type="entry name" value="HTH CRO_C1-TYPE DOMAIN-CONTAINING PROTEIN"/>
    <property type="match status" value="1"/>
</dbReference>
<gene>
    <name evidence="1" type="ORF">BIU88_02885</name>
</gene>
<reference evidence="1" key="1">
    <citation type="submission" date="2016-09" db="EMBL/GenBank/DDBJ databases">
        <title>Genome sequence of Chlorobaculum limnaeum.</title>
        <authorList>
            <person name="Liu Z."/>
            <person name="Tank M."/>
            <person name="Bryant D.A."/>
        </authorList>
    </citation>
    <scope>NUCLEOTIDE SEQUENCE [LARGE SCALE GENOMIC DNA]</scope>
    <source>
        <strain evidence="1">DSM 1677</strain>
    </source>
</reference>
<evidence type="ECO:0000313" key="1">
    <source>
        <dbReference type="EMBL" id="AOS83183.1"/>
    </source>
</evidence>
<dbReference type="Gene3D" id="1.10.260.40">
    <property type="entry name" value="lambda repressor-like DNA-binding domains"/>
    <property type="match status" value="1"/>
</dbReference>
<dbReference type="GO" id="GO:0003677">
    <property type="term" value="F:DNA binding"/>
    <property type="evidence" value="ECO:0007669"/>
    <property type="project" value="InterPro"/>
</dbReference>
<dbReference type="CDD" id="cd00093">
    <property type="entry name" value="HTH_XRE"/>
    <property type="match status" value="1"/>
</dbReference>
<protein>
    <submittedName>
        <fullName evidence="1">Fis family transcriptional regulator</fullName>
    </submittedName>
</protein>
<dbReference type="PANTHER" id="PTHR40730">
    <property type="entry name" value="TRANSCRIPTIONAL REGULATOR PROTEIN-LIKE PROTEIN"/>
    <property type="match status" value="1"/>
</dbReference>
<dbReference type="EMBL" id="CP017305">
    <property type="protein sequence ID" value="AOS83183.1"/>
    <property type="molecule type" value="Genomic_DNA"/>
</dbReference>